<dbReference type="Proteomes" id="UP000798662">
    <property type="component" value="Chromosome 1"/>
</dbReference>
<name>A0ACC3BR85_PYRYE</name>
<sequence length="111" mass="12198">MHFRVLFLAVALLAAAAAVTATGVNKACTIKDPCNGKPTRMTVGRVYENFLCRDWYWVTRGCTLLLLCKHRDDCSLMRRVTPVRGTFTDTCGKTYYVTDDCDPGGGGVVSL</sequence>
<evidence type="ECO:0000313" key="2">
    <source>
        <dbReference type="Proteomes" id="UP000798662"/>
    </source>
</evidence>
<proteinExistence type="predicted"/>
<accession>A0ACC3BR85</accession>
<protein>
    <submittedName>
        <fullName evidence="1">Uncharacterized protein</fullName>
    </submittedName>
</protein>
<comment type="caution">
    <text evidence="1">The sequence shown here is derived from an EMBL/GenBank/DDBJ whole genome shotgun (WGS) entry which is preliminary data.</text>
</comment>
<evidence type="ECO:0000313" key="1">
    <source>
        <dbReference type="EMBL" id="KAK1860417.1"/>
    </source>
</evidence>
<dbReference type="EMBL" id="CM020618">
    <property type="protein sequence ID" value="KAK1860417.1"/>
    <property type="molecule type" value="Genomic_DNA"/>
</dbReference>
<keyword evidence="2" id="KW-1185">Reference proteome</keyword>
<gene>
    <name evidence="1" type="ORF">I4F81_003006</name>
</gene>
<reference evidence="1" key="1">
    <citation type="submission" date="2019-11" db="EMBL/GenBank/DDBJ databases">
        <title>Nori genome reveals adaptations in red seaweeds to the harsh intertidal environment.</title>
        <authorList>
            <person name="Wang D."/>
            <person name="Mao Y."/>
        </authorList>
    </citation>
    <scope>NUCLEOTIDE SEQUENCE</scope>
    <source>
        <tissue evidence="1">Gametophyte</tissue>
    </source>
</reference>
<organism evidence="1 2">
    <name type="scientific">Pyropia yezoensis</name>
    <name type="common">Susabi-nori</name>
    <name type="synonym">Porphyra yezoensis</name>
    <dbReference type="NCBI Taxonomy" id="2788"/>
    <lineage>
        <taxon>Eukaryota</taxon>
        <taxon>Rhodophyta</taxon>
        <taxon>Bangiophyceae</taxon>
        <taxon>Bangiales</taxon>
        <taxon>Bangiaceae</taxon>
        <taxon>Pyropia</taxon>
    </lineage>
</organism>